<reference evidence="3 4" key="3">
    <citation type="journal article" date="2017" name="G3 (Bethesda)">
        <title>Comparative analysis highlights variable genome content of wheat rusts and divergence of the mating loci.</title>
        <authorList>
            <person name="Cuomo C.A."/>
            <person name="Bakkeren G."/>
            <person name="Khalil H.B."/>
            <person name="Panwar V."/>
            <person name="Joly D."/>
            <person name="Linning R."/>
            <person name="Sakthikumar S."/>
            <person name="Song X."/>
            <person name="Adiconis X."/>
            <person name="Fan L."/>
            <person name="Goldberg J.M."/>
            <person name="Levin J.Z."/>
            <person name="Young S."/>
            <person name="Zeng Q."/>
            <person name="Anikster Y."/>
            <person name="Bruce M."/>
            <person name="Wang M."/>
            <person name="Yin C."/>
            <person name="McCallum B."/>
            <person name="Szabo L.J."/>
            <person name="Hulbert S."/>
            <person name="Chen X."/>
            <person name="Fellers J.P."/>
        </authorList>
    </citation>
    <scope>NUCLEOTIDE SEQUENCE</scope>
    <source>
        <strain evidence="4">Isolate 1-1 / race 1 (BBBD)</strain>
        <strain evidence="3">isolate 1-1 / race 1 (BBBD)</strain>
    </source>
</reference>
<feature type="compositionally biased region" description="Basic and acidic residues" evidence="1">
    <location>
        <begin position="7"/>
        <end position="63"/>
    </location>
</feature>
<gene>
    <name evidence="2" type="ORF">PTTG_30049</name>
</gene>
<evidence type="ECO:0000313" key="2">
    <source>
        <dbReference type="EMBL" id="OAV86165.1"/>
    </source>
</evidence>
<evidence type="ECO:0000256" key="1">
    <source>
        <dbReference type="SAM" id="MobiDB-lite"/>
    </source>
</evidence>
<dbReference type="AlphaFoldDB" id="A0A180G0E1"/>
<feature type="region of interest" description="Disordered" evidence="1">
    <location>
        <begin position="1"/>
        <end position="63"/>
    </location>
</feature>
<evidence type="ECO:0000313" key="3">
    <source>
        <dbReference type="EnsemblFungi" id="PTTG_30049-t43_1-p1"/>
    </source>
</evidence>
<evidence type="ECO:0000313" key="4">
    <source>
        <dbReference type="Proteomes" id="UP000005240"/>
    </source>
</evidence>
<dbReference type="EMBL" id="ADAS02001544">
    <property type="protein sequence ID" value="OAV86165.1"/>
    <property type="molecule type" value="Genomic_DNA"/>
</dbReference>
<accession>A0A180G0E1</accession>
<protein>
    <submittedName>
        <fullName evidence="2 3">Uncharacterized protein</fullName>
    </submittedName>
</protein>
<dbReference type="Proteomes" id="UP000005240">
    <property type="component" value="Unassembled WGS sequence"/>
</dbReference>
<sequence>MKSASLVKREDRRETERTNLERDCIEREDKREKSRDRKDNQGHADQLEWERKKFNREEKLVTD</sequence>
<organism evidence="2">
    <name type="scientific">Puccinia triticina (isolate 1-1 / race 1 (BBBD))</name>
    <name type="common">Brown leaf rust fungus</name>
    <dbReference type="NCBI Taxonomy" id="630390"/>
    <lineage>
        <taxon>Eukaryota</taxon>
        <taxon>Fungi</taxon>
        <taxon>Dikarya</taxon>
        <taxon>Basidiomycota</taxon>
        <taxon>Pucciniomycotina</taxon>
        <taxon>Pucciniomycetes</taxon>
        <taxon>Pucciniales</taxon>
        <taxon>Pucciniaceae</taxon>
        <taxon>Puccinia</taxon>
    </lineage>
</organism>
<reference evidence="2" key="1">
    <citation type="submission" date="2009-11" db="EMBL/GenBank/DDBJ databases">
        <authorList>
            <consortium name="The Broad Institute Genome Sequencing Platform"/>
            <person name="Ward D."/>
            <person name="Feldgarden M."/>
            <person name="Earl A."/>
            <person name="Young S.K."/>
            <person name="Zeng Q."/>
            <person name="Koehrsen M."/>
            <person name="Alvarado L."/>
            <person name="Berlin A."/>
            <person name="Bochicchio J."/>
            <person name="Borenstein D."/>
            <person name="Chapman S.B."/>
            <person name="Chen Z."/>
            <person name="Engels R."/>
            <person name="Freedman E."/>
            <person name="Gellesch M."/>
            <person name="Goldberg J."/>
            <person name="Griggs A."/>
            <person name="Gujja S."/>
            <person name="Heilman E."/>
            <person name="Heiman D."/>
            <person name="Hepburn T."/>
            <person name="Howarth C."/>
            <person name="Jen D."/>
            <person name="Larson L."/>
            <person name="Lewis B."/>
            <person name="Mehta T."/>
            <person name="Park D."/>
            <person name="Pearson M."/>
            <person name="Roberts A."/>
            <person name="Saif S."/>
            <person name="Shea T."/>
            <person name="Shenoy N."/>
            <person name="Sisk P."/>
            <person name="Stolte C."/>
            <person name="Sykes S."/>
            <person name="Thomson T."/>
            <person name="Walk T."/>
            <person name="White J."/>
            <person name="Yandava C."/>
            <person name="Izard J."/>
            <person name="Baranova O.V."/>
            <person name="Blanton J.M."/>
            <person name="Tanner A.C."/>
            <person name="Dewhirst F.E."/>
            <person name="Haas B."/>
            <person name="Nusbaum C."/>
            <person name="Birren B."/>
        </authorList>
    </citation>
    <scope>NUCLEOTIDE SEQUENCE [LARGE SCALE GENOMIC DNA]</scope>
    <source>
        <strain evidence="2">1-1 BBBD Race 1</strain>
    </source>
</reference>
<proteinExistence type="predicted"/>
<dbReference type="EnsemblFungi" id="PTTG_30049-t43_1">
    <property type="protein sequence ID" value="PTTG_30049-t43_1-p1"/>
    <property type="gene ID" value="PTTG_30049"/>
</dbReference>
<name>A0A180G0E1_PUCT1</name>
<reference evidence="2" key="2">
    <citation type="submission" date="2016-05" db="EMBL/GenBank/DDBJ databases">
        <title>Comparative analysis highlights variable genome content of wheat rusts and divergence of the mating loci.</title>
        <authorList>
            <person name="Cuomo C.A."/>
            <person name="Bakkeren G."/>
            <person name="Szabo L."/>
            <person name="Khalil H."/>
            <person name="Joly D."/>
            <person name="Goldberg J."/>
            <person name="Young S."/>
            <person name="Zeng Q."/>
            <person name="Fellers J."/>
        </authorList>
    </citation>
    <scope>NUCLEOTIDE SEQUENCE [LARGE SCALE GENOMIC DNA]</scope>
    <source>
        <strain evidence="2">1-1 BBBD Race 1</strain>
    </source>
</reference>
<dbReference type="VEuPathDB" id="FungiDB:PTTG_30049"/>
<reference evidence="3" key="4">
    <citation type="submission" date="2025-05" db="UniProtKB">
        <authorList>
            <consortium name="EnsemblFungi"/>
        </authorList>
    </citation>
    <scope>IDENTIFICATION</scope>
    <source>
        <strain evidence="3">isolate 1-1 / race 1 (BBBD)</strain>
    </source>
</reference>
<keyword evidence="4" id="KW-1185">Reference proteome</keyword>